<dbReference type="InterPro" id="IPR011057">
    <property type="entry name" value="Mss4-like_sf"/>
</dbReference>
<organism evidence="6 7">
    <name type="scientific">Ectorhizobium quercum</name>
    <dbReference type="NCBI Taxonomy" id="2965071"/>
    <lineage>
        <taxon>Bacteria</taxon>
        <taxon>Pseudomonadati</taxon>
        <taxon>Pseudomonadota</taxon>
        <taxon>Alphaproteobacteria</taxon>
        <taxon>Hyphomicrobiales</taxon>
        <taxon>Rhizobiaceae</taxon>
        <taxon>Ectorhizobium</taxon>
    </lineage>
</organism>
<evidence type="ECO:0000313" key="6">
    <source>
        <dbReference type="EMBL" id="MCX8999057.1"/>
    </source>
</evidence>
<comment type="similarity">
    <text evidence="1">Belongs to the Gfa family.</text>
</comment>
<dbReference type="Proteomes" id="UP001208771">
    <property type="component" value="Unassembled WGS sequence"/>
</dbReference>
<dbReference type="GO" id="GO:0046872">
    <property type="term" value="F:metal ion binding"/>
    <property type="evidence" value="ECO:0007669"/>
    <property type="project" value="UniProtKB-KW"/>
</dbReference>
<evidence type="ECO:0000259" key="5">
    <source>
        <dbReference type="PROSITE" id="PS51891"/>
    </source>
</evidence>
<keyword evidence="3" id="KW-0862">Zinc</keyword>
<sequence length="153" mass="17336">MREGPFTGGCQCGAVRFRATKLGRGSICHCRMCQKATGNFFAPFISIQDESLEWTRGAPQWFRSSADIRRGFCAACGTPLAYEHPHGLEITIGAFDRPEELEPEVQVNHHQRLPWIERLFEKRPVAQSADEARIVSFQHPDHDTDRWPPDTAS</sequence>
<dbReference type="PANTHER" id="PTHR33337:SF40">
    <property type="entry name" value="CENP-V_GFA DOMAIN-CONTAINING PROTEIN-RELATED"/>
    <property type="match status" value="1"/>
</dbReference>
<dbReference type="AlphaFoldDB" id="A0AAE3N376"/>
<dbReference type="InterPro" id="IPR006913">
    <property type="entry name" value="CENP-V/GFA"/>
</dbReference>
<name>A0AAE3N376_9HYPH</name>
<evidence type="ECO:0000256" key="3">
    <source>
        <dbReference type="ARBA" id="ARBA00022833"/>
    </source>
</evidence>
<comment type="caution">
    <text evidence="6">The sequence shown here is derived from an EMBL/GenBank/DDBJ whole genome shotgun (WGS) entry which is preliminary data.</text>
</comment>
<gene>
    <name evidence="6" type="ORF">NOF55_18270</name>
</gene>
<dbReference type="Gene3D" id="3.90.1590.10">
    <property type="entry name" value="glutathione-dependent formaldehyde- activating enzyme (gfa)"/>
    <property type="match status" value="1"/>
</dbReference>
<keyword evidence="2" id="KW-0479">Metal-binding</keyword>
<dbReference type="Pfam" id="PF04828">
    <property type="entry name" value="GFA"/>
    <property type="match status" value="1"/>
</dbReference>
<dbReference type="EMBL" id="JANFPI010000006">
    <property type="protein sequence ID" value="MCX8999057.1"/>
    <property type="molecule type" value="Genomic_DNA"/>
</dbReference>
<feature type="domain" description="CENP-V/GFA" evidence="5">
    <location>
        <begin position="6"/>
        <end position="116"/>
    </location>
</feature>
<dbReference type="PROSITE" id="PS51891">
    <property type="entry name" value="CENP_V_GFA"/>
    <property type="match status" value="1"/>
</dbReference>
<accession>A0AAE3N376</accession>
<evidence type="ECO:0000256" key="2">
    <source>
        <dbReference type="ARBA" id="ARBA00022723"/>
    </source>
</evidence>
<keyword evidence="4" id="KW-0456">Lyase</keyword>
<reference evidence="6" key="1">
    <citation type="submission" date="2022-07" db="EMBL/GenBank/DDBJ databases">
        <title>Ectorhizobium quercum gen.nov., sp. nov.</title>
        <authorList>
            <person name="Ma T."/>
            <person name="Li Y."/>
        </authorList>
    </citation>
    <scope>NUCLEOTIDE SEQUENCE</scope>
    <source>
        <strain evidence="6">BDR2-2</strain>
    </source>
</reference>
<dbReference type="GO" id="GO:0016846">
    <property type="term" value="F:carbon-sulfur lyase activity"/>
    <property type="evidence" value="ECO:0007669"/>
    <property type="project" value="InterPro"/>
</dbReference>
<protein>
    <submittedName>
        <fullName evidence="6">GFA family protein</fullName>
    </submittedName>
</protein>
<dbReference type="SUPFAM" id="SSF51316">
    <property type="entry name" value="Mss4-like"/>
    <property type="match status" value="1"/>
</dbReference>
<keyword evidence="7" id="KW-1185">Reference proteome</keyword>
<dbReference type="RefSeq" id="WP_306412553.1">
    <property type="nucleotide sequence ID" value="NZ_JANFPI010000006.1"/>
</dbReference>
<evidence type="ECO:0000256" key="4">
    <source>
        <dbReference type="ARBA" id="ARBA00023239"/>
    </source>
</evidence>
<proteinExistence type="inferred from homology"/>
<evidence type="ECO:0000256" key="1">
    <source>
        <dbReference type="ARBA" id="ARBA00005495"/>
    </source>
</evidence>
<dbReference type="PANTHER" id="PTHR33337">
    <property type="entry name" value="GFA DOMAIN-CONTAINING PROTEIN"/>
    <property type="match status" value="1"/>
</dbReference>
<evidence type="ECO:0000313" key="7">
    <source>
        <dbReference type="Proteomes" id="UP001208771"/>
    </source>
</evidence>